<evidence type="ECO:0000313" key="2">
    <source>
        <dbReference type="EMBL" id="MCG4959688.1"/>
    </source>
</evidence>
<proteinExistence type="predicted"/>
<dbReference type="RefSeq" id="WP_175315978.1">
    <property type="nucleotide sequence ID" value="NZ_JABWDG010000080.1"/>
</dbReference>
<dbReference type="Pfam" id="PF08808">
    <property type="entry name" value="RES"/>
    <property type="match status" value="1"/>
</dbReference>
<gene>
    <name evidence="2" type="ORF">L0P03_07470</name>
</gene>
<dbReference type="EMBL" id="JAKNDN010000012">
    <property type="protein sequence ID" value="MCG4959688.1"/>
    <property type="molecule type" value="Genomic_DNA"/>
</dbReference>
<dbReference type="AlphaFoldDB" id="A0AAW5CAE2"/>
<dbReference type="Proteomes" id="UP001199750">
    <property type="component" value="Unassembled WGS sequence"/>
</dbReference>
<organism evidence="2 3">
    <name type="scientific">Odoribacter splanchnicus</name>
    <dbReference type="NCBI Taxonomy" id="28118"/>
    <lineage>
        <taxon>Bacteria</taxon>
        <taxon>Pseudomonadati</taxon>
        <taxon>Bacteroidota</taxon>
        <taxon>Bacteroidia</taxon>
        <taxon>Bacteroidales</taxon>
        <taxon>Odoribacteraceae</taxon>
        <taxon>Odoribacter</taxon>
    </lineage>
</organism>
<sequence>MYICKDCFLDEELRSEINANAVINGVCDVCGKEGKLMDFSDFHGFFNALLSLFSLTDNSNKTIVDIIQDEWHIFKDKDVAKILLSDIISTSHLDYSIDTCVDYTNEIQDRVAVWDRLKNSVKENSRFFTNMDEFAQYEYLTAGKSLHIGQKLYRSRVTPIGQKKIKWDKMGCPPKELTTAGRANPIGIPYLYLSDSAKTTYFEVRAVYLDKLSVGTFRIEKDLKLIDFVYDVNLFLSYNDGSVPLKETIIKKKVIEAISSDLSKPLRRYDSEIEYVPTQLICEYCRRIVDSEGATADGITFESSLHKGGRNYVLFDESAAKCIRVDSHEITRIDIDRK</sequence>
<feature type="domain" description="RES" evidence="1">
    <location>
        <begin position="166"/>
        <end position="326"/>
    </location>
</feature>
<evidence type="ECO:0000313" key="3">
    <source>
        <dbReference type="Proteomes" id="UP001199750"/>
    </source>
</evidence>
<evidence type="ECO:0000259" key="1">
    <source>
        <dbReference type="SMART" id="SM00953"/>
    </source>
</evidence>
<accession>A0AAW5CAE2</accession>
<reference evidence="2" key="1">
    <citation type="submission" date="2022-01" db="EMBL/GenBank/DDBJ databases">
        <title>Collection of gut derived symbiotic bacterial strains cultured from healthy donors.</title>
        <authorList>
            <person name="Lin H."/>
            <person name="Kohout C."/>
            <person name="Waligurski E."/>
            <person name="Pamer E.G."/>
        </authorList>
    </citation>
    <scope>NUCLEOTIDE SEQUENCE</scope>
    <source>
        <strain evidence="2">DFI.1.149</strain>
    </source>
</reference>
<dbReference type="InterPro" id="IPR014914">
    <property type="entry name" value="RES_dom"/>
</dbReference>
<name>A0AAW5CAE2_9BACT</name>
<dbReference type="SMART" id="SM00953">
    <property type="entry name" value="RES"/>
    <property type="match status" value="1"/>
</dbReference>
<protein>
    <submittedName>
        <fullName evidence="2">RES family NAD+ phosphorylase</fullName>
    </submittedName>
</protein>
<comment type="caution">
    <text evidence="2">The sequence shown here is derived from an EMBL/GenBank/DDBJ whole genome shotgun (WGS) entry which is preliminary data.</text>
</comment>